<sequence length="51" mass="5571">MLEVKRVSQKPLGIFKAVDHVSFTIPDGKILGLIGQNGAGKTTTFRLILNF</sequence>
<dbReference type="InterPro" id="IPR027417">
    <property type="entry name" value="P-loop_NTPase"/>
</dbReference>
<organism evidence="4">
    <name type="scientific">Enterococcus faecalis</name>
    <name type="common">Streptococcus faecalis</name>
    <dbReference type="NCBI Taxonomy" id="1351"/>
    <lineage>
        <taxon>Bacteria</taxon>
        <taxon>Bacillati</taxon>
        <taxon>Bacillota</taxon>
        <taxon>Bacilli</taxon>
        <taxon>Lactobacillales</taxon>
        <taxon>Enterococcaceae</taxon>
        <taxon>Enterococcus</taxon>
    </lineage>
</organism>
<keyword evidence="4" id="KW-0547">Nucleotide-binding</keyword>
<feature type="domain" description="ABC transporter" evidence="3">
    <location>
        <begin position="19"/>
        <end position="50"/>
    </location>
</feature>
<dbReference type="InterPro" id="IPR003439">
    <property type="entry name" value="ABC_transporter-like_ATP-bd"/>
</dbReference>
<reference evidence="4" key="1">
    <citation type="submission" date="2021-01" db="EMBL/GenBank/DDBJ databases">
        <title>Enterococcus.</title>
        <authorList>
            <person name="Du X."/>
            <person name="Wang N."/>
        </authorList>
    </citation>
    <scope>NUCLEOTIDE SEQUENCE [LARGE SCALE GENOMIC DNA]</scope>
    <source>
        <strain evidence="4">T90-2</strain>
    </source>
</reference>
<dbReference type="EMBL" id="CP068242">
    <property type="protein sequence ID" value="QQV79556.1"/>
    <property type="molecule type" value="Genomic_DNA"/>
</dbReference>
<comment type="similarity">
    <text evidence="1">Belongs to the ABC transporter superfamily.</text>
</comment>
<evidence type="ECO:0000256" key="2">
    <source>
        <dbReference type="ARBA" id="ARBA00022448"/>
    </source>
</evidence>
<dbReference type="Pfam" id="PF00005">
    <property type="entry name" value="ABC_tran"/>
    <property type="match status" value="1"/>
</dbReference>
<dbReference type="GO" id="GO:0005524">
    <property type="term" value="F:ATP binding"/>
    <property type="evidence" value="ECO:0007669"/>
    <property type="project" value="UniProtKB-KW"/>
</dbReference>
<name>A0A974S6M7_ENTFL</name>
<dbReference type="PANTHER" id="PTHR43335:SF4">
    <property type="entry name" value="ABC TRANSPORTER, ATP-BINDING PROTEIN"/>
    <property type="match status" value="1"/>
</dbReference>
<gene>
    <name evidence="4" type="ORF">JG559_11505</name>
</gene>
<dbReference type="SUPFAM" id="SSF52540">
    <property type="entry name" value="P-loop containing nucleoside triphosphate hydrolases"/>
    <property type="match status" value="1"/>
</dbReference>
<keyword evidence="4" id="KW-0067">ATP-binding</keyword>
<proteinExistence type="inferred from homology"/>
<dbReference type="Gene3D" id="3.40.50.300">
    <property type="entry name" value="P-loop containing nucleotide triphosphate hydrolases"/>
    <property type="match status" value="1"/>
</dbReference>
<evidence type="ECO:0000259" key="3">
    <source>
        <dbReference type="Pfam" id="PF00005"/>
    </source>
</evidence>
<keyword evidence="2" id="KW-0813">Transport</keyword>
<dbReference type="PANTHER" id="PTHR43335">
    <property type="entry name" value="ABC TRANSPORTER, ATP-BINDING PROTEIN"/>
    <property type="match status" value="1"/>
</dbReference>
<dbReference type="AlphaFoldDB" id="A0A974S6M7"/>
<evidence type="ECO:0000313" key="4">
    <source>
        <dbReference type="EMBL" id="QQV79556.1"/>
    </source>
</evidence>
<evidence type="ECO:0000256" key="1">
    <source>
        <dbReference type="ARBA" id="ARBA00005417"/>
    </source>
</evidence>
<protein>
    <submittedName>
        <fullName evidence="4">ATP-binding cassette domain-containing protein</fullName>
    </submittedName>
</protein>
<accession>A0A974S6M7</accession>
<dbReference type="GO" id="GO:0016887">
    <property type="term" value="F:ATP hydrolysis activity"/>
    <property type="evidence" value="ECO:0007669"/>
    <property type="project" value="InterPro"/>
</dbReference>